<feature type="region of interest" description="Disordered" evidence="1">
    <location>
        <begin position="1"/>
        <end position="78"/>
    </location>
</feature>
<dbReference type="EMBL" id="BAAALR010000123">
    <property type="protein sequence ID" value="GAA1729102.1"/>
    <property type="molecule type" value="Genomic_DNA"/>
</dbReference>
<evidence type="ECO:0000313" key="3">
    <source>
        <dbReference type="Proteomes" id="UP001499947"/>
    </source>
</evidence>
<feature type="compositionally biased region" description="Low complexity" evidence="1">
    <location>
        <begin position="69"/>
        <end position="78"/>
    </location>
</feature>
<dbReference type="Proteomes" id="UP001499947">
    <property type="component" value="Unassembled WGS sequence"/>
</dbReference>
<organism evidence="2 3">
    <name type="scientific">Streptomyces yatensis</name>
    <dbReference type="NCBI Taxonomy" id="155177"/>
    <lineage>
        <taxon>Bacteria</taxon>
        <taxon>Bacillati</taxon>
        <taxon>Actinomycetota</taxon>
        <taxon>Actinomycetes</taxon>
        <taxon>Kitasatosporales</taxon>
        <taxon>Streptomycetaceae</taxon>
        <taxon>Streptomyces</taxon>
        <taxon>Streptomyces violaceusniger group</taxon>
    </lineage>
</organism>
<name>A0ABN2JJ80_9ACTN</name>
<accession>A0ABN2JJ80</accession>
<protein>
    <submittedName>
        <fullName evidence="2">Uncharacterized protein</fullName>
    </submittedName>
</protein>
<comment type="caution">
    <text evidence="2">The sequence shown here is derived from an EMBL/GenBank/DDBJ whole genome shotgun (WGS) entry which is preliminary data.</text>
</comment>
<evidence type="ECO:0000313" key="2">
    <source>
        <dbReference type="EMBL" id="GAA1729102.1"/>
    </source>
</evidence>
<proteinExistence type="predicted"/>
<keyword evidence="3" id="KW-1185">Reference proteome</keyword>
<reference evidence="2 3" key="1">
    <citation type="journal article" date="2019" name="Int. J. Syst. Evol. Microbiol.">
        <title>The Global Catalogue of Microorganisms (GCM) 10K type strain sequencing project: providing services to taxonomists for standard genome sequencing and annotation.</title>
        <authorList>
            <consortium name="The Broad Institute Genomics Platform"/>
            <consortium name="The Broad Institute Genome Sequencing Center for Infectious Disease"/>
            <person name="Wu L."/>
            <person name="Ma J."/>
        </authorList>
    </citation>
    <scope>NUCLEOTIDE SEQUENCE [LARGE SCALE GENOMIC DNA]</scope>
    <source>
        <strain evidence="2 3">JCM 13244</strain>
    </source>
</reference>
<sequence>MWPIVASPTGEWGHPPPVGRDATMAKFRMSARTAAARAPVSGLTPGPRIWPSGRADGSGRSGGGRRGGAHAAVGAGAR</sequence>
<gene>
    <name evidence="2" type="ORF">GCM10009680_82860</name>
</gene>
<evidence type="ECO:0000256" key="1">
    <source>
        <dbReference type="SAM" id="MobiDB-lite"/>
    </source>
</evidence>